<dbReference type="OrthoDB" id="3633708at2"/>
<sequence>MFVDSSPQPCPQCARPTVLATYGWGRQWVHVGTWRSQCGDEASQPRRLASLTTSGQTPLTAG</sequence>
<feature type="region of interest" description="Disordered" evidence="1">
    <location>
        <begin position="42"/>
        <end position="62"/>
    </location>
</feature>
<gene>
    <name evidence="2" type="ORF">GTS_27160</name>
</gene>
<dbReference type="Proteomes" id="UP000298860">
    <property type="component" value="Unassembled WGS sequence"/>
</dbReference>
<accession>A0A4D4JB73</accession>
<proteinExistence type="predicted"/>
<organism evidence="2 3">
    <name type="scientific">Gandjariella thermophila</name>
    <dbReference type="NCBI Taxonomy" id="1931992"/>
    <lineage>
        <taxon>Bacteria</taxon>
        <taxon>Bacillati</taxon>
        <taxon>Actinomycetota</taxon>
        <taxon>Actinomycetes</taxon>
        <taxon>Pseudonocardiales</taxon>
        <taxon>Pseudonocardiaceae</taxon>
        <taxon>Gandjariella</taxon>
    </lineage>
</organism>
<evidence type="ECO:0000313" key="2">
    <source>
        <dbReference type="EMBL" id="GDY31083.1"/>
    </source>
</evidence>
<name>A0A4D4JB73_9PSEU</name>
<evidence type="ECO:0000256" key="1">
    <source>
        <dbReference type="SAM" id="MobiDB-lite"/>
    </source>
</evidence>
<feature type="compositionally biased region" description="Polar residues" evidence="1">
    <location>
        <begin position="50"/>
        <end position="62"/>
    </location>
</feature>
<keyword evidence="3" id="KW-1185">Reference proteome</keyword>
<dbReference type="RefSeq" id="WP_137814172.1">
    <property type="nucleotide sequence ID" value="NZ_BJFL01000011.1"/>
</dbReference>
<dbReference type="EMBL" id="BJFL01000011">
    <property type="protein sequence ID" value="GDY31083.1"/>
    <property type="molecule type" value="Genomic_DNA"/>
</dbReference>
<dbReference type="AlphaFoldDB" id="A0A4D4JB73"/>
<evidence type="ECO:0000313" key="3">
    <source>
        <dbReference type="Proteomes" id="UP000298860"/>
    </source>
</evidence>
<comment type="caution">
    <text evidence="2">The sequence shown here is derived from an EMBL/GenBank/DDBJ whole genome shotgun (WGS) entry which is preliminary data.</text>
</comment>
<protein>
    <submittedName>
        <fullName evidence="2">Uncharacterized protein</fullName>
    </submittedName>
</protein>
<reference evidence="3" key="1">
    <citation type="submission" date="2019-04" db="EMBL/GenBank/DDBJ databases">
        <title>Draft genome sequence of Pseudonocardiaceae bacterium SL3-2-4.</title>
        <authorList>
            <person name="Ningsih F."/>
            <person name="Yokota A."/>
            <person name="Sakai Y."/>
            <person name="Nanatani K."/>
            <person name="Yabe S."/>
            <person name="Oetari A."/>
            <person name="Sjamsuridzal W."/>
        </authorList>
    </citation>
    <scope>NUCLEOTIDE SEQUENCE [LARGE SCALE GENOMIC DNA]</scope>
    <source>
        <strain evidence="3">SL3-2-4</strain>
    </source>
</reference>